<sequence length="255" mass="27167">MTLPIQRQRPSTKSRPALSRSRSAFTLIEVLTVVVIISILVALSAPIITSINGANTVTRNAYTLTDTLDQARSYATANNTYTWVGIFEENADAPGTPGIGRIILGIFASTDGSKIYADGTPSPGPLDPTRLKQIGELIQLEHTDLVTLSSSDIQRDTVPAAIHQVAEDTFTSPITITPPHHTDPATASYTFAKLIQFSPLGDASKIASSPVRCIEFGLRPTKGNITDTTSKNLVAVQLSGIGGQPSLHRPQPSQP</sequence>
<keyword evidence="1" id="KW-1133">Transmembrane helix</keyword>
<dbReference type="OrthoDB" id="186949at2"/>
<organism evidence="2 3">
    <name type="scientific">Phragmitibacter flavus</name>
    <dbReference type="NCBI Taxonomy" id="2576071"/>
    <lineage>
        <taxon>Bacteria</taxon>
        <taxon>Pseudomonadati</taxon>
        <taxon>Verrucomicrobiota</taxon>
        <taxon>Verrucomicrobiia</taxon>
        <taxon>Verrucomicrobiales</taxon>
        <taxon>Verrucomicrobiaceae</taxon>
        <taxon>Phragmitibacter</taxon>
    </lineage>
</organism>
<dbReference type="InterPro" id="IPR045584">
    <property type="entry name" value="Pilin-like"/>
</dbReference>
<evidence type="ECO:0000313" key="2">
    <source>
        <dbReference type="EMBL" id="TLD68621.1"/>
    </source>
</evidence>
<reference evidence="2 3" key="1">
    <citation type="submission" date="2019-05" db="EMBL/GenBank/DDBJ databases">
        <title>Verrucobacter flavum gen. nov., sp. nov. a new member of the family Verrucomicrobiaceae.</title>
        <authorList>
            <person name="Szuroczki S."/>
            <person name="Abbaszade G."/>
            <person name="Szabo A."/>
            <person name="Felfoldi T."/>
            <person name="Schumann P."/>
            <person name="Boka K."/>
            <person name="Keki Z."/>
            <person name="Toumi M."/>
            <person name="Toth E."/>
        </authorList>
    </citation>
    <scope>NUCLEOTIDE SEQUENCE [LARGE SCALE GENOMIC DNA]</scope>
    <source>
        <strain evidence="2 3">MG-N-17</strain>
    </source>
</reference>
<proteinExistence type="predicted"/>
<keyword evidence="3" id="KW-1185">Reference proteome</keyword>
<dbReference type="Gene3D" id="3.30.700.10">
    <property type="entry name" value="Glycoprotein, Type 4 Pilin"/>
    <property type="match status" value="1"/>
</dbReference>
<comment type="caution">
    <text evidence="2">The sequence shown here is derived from an EMBL/GenBank/DDBJ whole genome shotgun (WGS) entry which is preliminary data.</text>
</comment>
<name>A0A5R8K8J6_9BACT</name>
<gene>
    <name evidence="2" type="ORF">FEM03_21505</name>
</gene>
<dbReference type="SUPFAM" id="SSF54523">
    <property type="entry name" value="Pili subunits"/>
    <property type="match status" value="1"/>
</dbReference>
<dbReference type="Proteomes" id="UP000306196">
    <property type="component" value="Unassembled WGS sequence"/>
</dbReference>
<dbReference type="RefSeq" id="WP_138088375.1">
    <property type="nucleotide sequence ID" value="NZ_VAUV01000021.1"/>
</dbReference>
<keyword evidence="1" id="KW-0812">Transmembrane</keyword>
<evidence type="ECO:0000313" key="3">
    <source>
        <dbReference type="Proteomes" id="UP000306196"/>
    </source>
</evidence>
<keyword evidence="1" id="KW-0472">Membrane</keyword>
<accession>A0A5R8K8J6</accession>
<protein>
    <submittedName>
        <fullName evidence="2">Prepilin-type N-terminal cleavage/methylation domain-containing protein</fullName>
    </submittedName>
</protein>
<evidence type="ECO:0000256" key="1">
    <source>
        <dbReference type="SAM" id="Phobius"/>
    </source>
</evidence>
<dbReference type="Pfam" id="PF07963">
    <property type="entry name" value="N_methyl"/>
    <property type="match status" value="1"/>
</dbReference>
<dbReference type="InterPro" id="IPR012902">
    <property type="entry name" value="N_methyl_site"/>
</dbReference>
<feature type="transmembrane region" description="Helical" evidence="1">
    <location>
        <begin position="24"/>
        <end position="48"/>
    </location>
</feature>
<dbReference type="EMBL" id="VAUV01000021">
    <property type="protein sequence ID" value="TLD68621.1"/>
    <property type="molecule type" value="Genomic_DNA"/>
</dbReference>
<dbReference type="AlphaFoldDB" id="A0A5R8K8J6"/>
<dbReference type="NCBIfam" id="TIGR02532">
    <property type="entry name" value="IV_pilin_GFxxxE"/>
    <property type="match status" value="1"/>
</dbReference>